<dbReference type="CDD" id="cd02227">
    <property type="entry name" value="cupin_TM1112-like"/>
    <property type="match status" value="1"/>
</dbReference>
<evidence type="ECO:0000313" key="3">
    <source>
        <dbReference type="EMBL" id="USE80911.1"/>
    </source>
</evidence>
<dbReference type="EMBL" id="JABEMD010000044">
    <property type="protein sequence ID" value="NNH13310.1"/>
    <property type="molecule type" value="Genomic_DNA"/>
</dbReference>
<dbReference type="InterPro" id="IPR008579">
    <property type="entry name" value="UGlyAH_Cupin_dom"/>
</dbReference>
<dbReference type="Proteomes" id="UP000542973">
    <property type="component" value="Unassembled WGS sequence"/>
</dbReference>
<protein>
    <submittedName>
        <fullName evidence="3">Cupin domain-containing protein</fullName>
    </submittedName>
    <submittedName>
        <fullName evidence="2">DUF861 domain-containing protein</fullName>
    </submittedName>
</protein>
<organism evidence="2 4">
    <name type="scientific">Cupriavidus gilardii</name>
    <dbReference type="NCBI Taxonomy" id="82541"/>
    <lineage>
        <taxon>Bacteria</taxon>
        <taxon>Pseudomonadati</taxon>
        <taxon>Pseudomonadota</taxon>
        <taxon>Betaproteobacteria</taxon>
        <taxon>Burkholderiales</taxon>
        <taxon>Burkholderiaceae</taxon>
        <taxon>Cupriavidus</taxon>
    </lineage>
</organism>
<dbReference type="InterPro" id="IPR014710">
    <property type="entry name" value="RmlC-like_jellyroll"/>
</dbReference>
<gene>
    <name evidence="2" type="ORF">HLB16_20860</name>
    <name evidence="3" type="ORF">NDR89_14330</name>
</gene>
<dbReference type="PANTHER" id="PTHR40943:SF1">
    <property type="entry name" value="CYTOPLASMIC PROTEIN"/>
    <property type="match status" value="1"/>
</dbReference>
<dbReference type="EMBL" id="CP098736">
    <property type="protein sequence ID" value="USE80911.1"/>
    <property type="molecule type" value="Genomic_DNA"/>
</dbReference>
<dbReference type="Gene3D" id="2.60.120.10">
    <property type="entry name" value="Jelly Rolls"/>
    <property type="match status" value="1"/>
</dbReference>
<reference evidence="2 4" key="1">
    <citation type="submission" date="2020-05" db="EMBL/GenBank/DDBJ databases">
        <title>MicrobeNet Type strains.</title>
        <authorList>
            <person name="Nicholson A.C."/>
        </authorList>
    </citation>
    <scope>NUCLEOTIDE SEQUENCE [LARGE SCALE GENOMIC DNA]</scope>
    <source>
        <strain evidence="2 4">ATCC 700815</strain>
    </source>
</reference>
<dbReference type="Proteomes" id="UP001056648">
    <property type="component" value="Chromosome 2"/>
</dbReference>
<dbReference type="RefSeq" id="WP_053822286.1">
    <property type="nucleotide sequence ID" value="NZ_BAAAEB010000008.1"/>
</dbReference>
<dbReference type="InterPro" id="IPR011051">
    <property type="entry name" value="RmlC_Cupin_sf"/>
</dbReference>
<sequence>MPPRRSAAAHDARIEGVFSRVDAMTLEDCPIEPGWVRAGQPHARAATHAMARDGLASTHLWECSAGAFAWRFSVEETVLILDGEVRVTSPGGQVRTLRAGDVGHFPAHTTWLWEVDRHVRKIAFCRREVPWPLRLATRALDRLLERARALRPAGGAWRRPGRDAGMSSSP</sequence>
<name>A0A6N1C1W7_9BURK</name>
<evidence type="ECO:0000313" key="4">
    <source>
        <dbReference type="Proteomes" id="UP000542973"/>
    </source>
</evidence>
<proteinExistence type="predicted"/>
<reference evidence="3" key="2">
    <citation type="submission" date="2022-06" db="EMBL/GenBank/DDBJ databases">
        <title>Complete genome sequence and characterization of Cupriavidus gilardii QJ1 isolated from contaminating cells.</title>
        <authorList>
            <person name="Qi J."/>
        </authorList>
    </citation>
    <scope>NUCLEOTIDE SEQUENCE</scope>
    <source>
        <strain evidence="3">QJ1</strain>
    </source>
</reference>
<dbReference type="SUPFAM" id="SSF51182">
    <property type="entry name" value="RmlC-like cupins"/>
    <property type="match status" value="1"/>
</dbReference>
<dbReference type="Pfam" id="PF05899">
    <property type="entry name" value="Cupin_3"/>
    <property type="match status" value="1"/>
</dbReference>
<feature type="domain" description="(S)-ureidoglycine aminohydrolase cupin" evidence="1">
    <location>
        <begin position="52"/>
        <end position="122"/>
    </location>
</feature>
<evidence type="ECO:0000313" key="5">
    <source>
        <dbReference type="Proteomes" id="UP001056648"/>
    </source>
</evidence>
<accession>A0A6N1C1W7</accession>
<dbReference type="GeneID" id="70690814"/>
<keyword evidence="5" id="KW-1185">Reference proteome</keyword>
<dbReference type="AlphaFoldDB" id="A0A6N1C1W7"/>
<evidence type="ECO:0000313" key="2">
    <source>
        <dbReference type="EMBL" id="NNH13310.1"/>
    </source>
</evidence>
<evidence type="ECO:0000259" key="1">
    <source>
        <dbReference type="Pfam" id="PF05899"/>
    </source>
</evidence>
<dbReference type="PANTHER" id="PTHR40943">
    <property type="entry name" value="CYTOPLASMIC PROTEIN-RELATED"/>
    <property type="match status" value="1"/>
</dbReference>